<evidence type="ECO:0000256" key="1">
    <source>
        <dbReference type="SAM" id="MobiDB-lite"/>
    </source>
</evidence>
<evidence type="ECO:0000313" key="4">
    <source>
        <dbReference type="EMBL" id="GAA1714377.1"/>
    </source>
</evidence>
<evidence type="ECO:0000256" key="3">
    <source>
        <dbReference type="SAM" id="SignalP"/>
    </source>
</evidence>
<dbReference type="EMBL" id="BAAANF010000025">
    <property type="protein sequence ID" value="GAA1714377.1"/>
    <property type="molecule type" value="Genomic_DNA"/>
</dbReference>
<dbReference type="Proteomes" id="UP001500280">
    <property type="component" value="Unassembled WGS sequence"/>
</dbReference>
<keyword evidence="2" id="KW-1133">Transmembrane helix</keyword>
<evidence type="ECO:0000313" key="5">
    <source>
        <dbReference type="Proteomes" id="UP001500280"/>
    </source>
</evidence>
<keyword evidence="5" id="KW-1185">Reference proteome</keyword>
<sequence>MLLLATVAVLWIPTAATAAVPDDPRISAAIEAWATTPLYIDPDYASVADVGPMLAEIRTAPAPVYVAVVPSGTWFQEKGDPELLAGWLANANSKPGVYVVMDGDETHAVAHEIHAYAGGSTWSSGRDESMSSQLSDFLDGLKLNDRYDAEPARTTPLTPRPVAEPEPERFTTSDAIRNGLGGGALGMAGGALLAGVVLGVAALVASRRGGRS</sequence>
<organism evidence="4 5">
    <name type="scientific">Kribbella yunnanensis</name>
    <dbReference type="NCBI Taxonomy" id="190194"/>
    <lineage>
        <taxon>Bacteria</taxon>
        <taxon>Bacillati</taxon>
        <taxon>Actinomycetota</taxon>
        <taxon>Actinomycetes</taxon>
        <taxon>Propionibacteriales</taxon>
        <taxon>Kribbellaceae</taxon>
        <taxon>Kribbella</taxon>
    </lineage>
</organism>
<evidence type="ECO:0000256" key="2">
    <source>
        <dbReference type="SAM" id="Phobius"/>
    </source>
</evidence>
<feature type="transmembrane region" description="Helical" evidence="2">
    <location>
        <begin position="180"/>
        <end position="205"/>
    </location>
</feature>
<feature type="chain" id="PRO_5045036083" description="TPM domain-containing protein" evidence="3">
    <location>
        <begin position="19"/>
        <end position="212"/>
    </location>
</feature>
<keyword evidence="3" id="KW-0732">Signal</keyword>
<reference evidence="4 5" key="1">
    <citation type="journal article" date="2019" name="Int. J. Syst. Evol. Microbiol.">
        <title>The Global Catalogue of Microorganisms (GCM) 10K type strain sequencing project: providing services to taxonomists for standard genome sequencing and annotation.</title>
        <authorList>
            <consortium name="The Broad Institute Genomics Platform"/>
            <consortium name="The Broad Institute Genome Sequencing Center for Infectious Disease"/>
            <person name="Wu L."/>
            <person name="Ma J."/>
        </authorList>
    </citation>
    <scope>NUCLEOTIDE SEQUENCE [LARGE SCALE GENOMIC DNA]</scope>
    <source>
        <strain evidence="4 5">JCM 14307</strain>
    </source>
</reference>
<proteinExistence type="predicted"/>
<gene>
    <name evidence="4" type="ORF">GCM10009745_73330</name>
</gene>
<feature type="signal peptide" evidence="3">
    <location>
        <begin position="1"/>
        <end position="18"/>
    </location>
</feature>
<keyword evidence="2" id="KW-0812">Transmembrane</keyword>
<protein>
    <recommendedName>
        <fullName evidence="6">TPM domain-containing protein</fullName>
    </recommendedName>
</protein>
<keyword evidence="2" id="KW-0472">Membrane</keyword>
<feature type="region of interest" description="Disordered" evidence="1">
    <location>
        <begin position="149"/>
        <end position="169"/>
    </location>
</feature>
<name>A0ABN2IYJ8_9ACTN</name>
<evidence type="ECO:0008006" key="6">
    <source>
        <dbReference type="Google" id="ProtNLM"/>
    </source>
</evidence>
<accession>A0ABN2IYJ8</accession>
<comment type="caution">
    <text evidence="4">The sequence shown here is derived from an EMBL/GenBank/DDBJ whole genome shotgun (WGS) entry which is preliminary data.</text>
</comment>